<evidence type="ECO:0000256" key="1">
    <source>
        <dbReference type="SAM" id="MobiDB-lite"/>
    </source>
</evidence>
<evidence type="ECO:0000313" key="3">
    <source>
        <dbReference type="EMBL" id="ABG94359.1"/>
    </source>
</evidence>
<dbReference type="GO" id="GO:0006950">
    <property type="term" value="P:response to stress"/>
    <property type="evidence" value="ECO:0007669"/>
    <property type="project" value="UniProtKB-ARBA"/>
</dbReference>
<accession>Q0SDM7</accession>
<feature type="region of interest" description="Disordered" evidence="1">
    <location>
        <begin position="1"/>
        <end position="36"/>
    </location>
</feature>
<dbReference type="EMBL" id="CP000431">
    <property type="protein sequence ID" value="ABG94359.1"/>
    <property type="molecule type" value="Genomic_DNA"/>
</dbReference>
<evidence type="ECO:0000259" key="2">
    <source>
        <dbReference type="Pfam" id="PF08212"/>
    </source>
</evidence>
<gene>
    <name evidence="3" type="ordered locus">RHA1_ro02554</name>
</gene>
<dbReference type="HOGENOM" id="CLU_068449_1_0_11"/>
<feature type="domain" description="Lipocalin/cytosolic fatty-acid binding" evidence="2">
    <location>
        <begin position="98"/>
        <end position="242"/>
    </location>
</feature>
<organism evidence="3 4">
    <name type="scientific">Rhodococcus jostii (strain RHA1)</name>
    <dbReference type="NCBI Taxonomy" id="101510"/>
    <lineage>
        <taxon>Bacteria</taxon>
        <taxon>Bacillati</taxon>
        <taxon>Actinomycetota</taxon>
        <taxon>Actinomycetes</taxon>
        <taxon>Mycobacteriales</taxon>
        <taxon>Nocardiaceae</taxon>
        <taxon>Rhodococcus</taxon>
    </lineage>
</organism>
<reference evidence="4" key="1">
    <citation type="journal article" date="2006" name="Proc. Natl. Acad. Sci. U.S.A.">
        <title>The complete genome of Rhodococcus sp. RHA1 provides insights into a catabolic powerhouse.</title>
        <authorList>
            <person name="McLeod M.P."/>
            <person name="Warren R.L."/>
            <person name="Hsiao W.W.L."/>
            <person name="Araki N."/>
            <person name="Myhre M."/>
            <person name="Fernandes C."/>
            <person name="Miyazawa D."/>
            <person name="Wong W."/>
            <person name="Lillquist A.L."/>
            <person name="Wang D."/>
            <person name="Dosanjh M."/>
            <person name="Hara H."/>
            <person name="Petrescu A."/>
            <person name="Morin R.D."/>
            <person name="Yang G."/>
            <person name="Stott J.M."/>
            <person name="Schein J.E."/>
            <person name="Shin H."/>
            <person name="Smailus D."/>
            <person name="Siddiqui A.S."/>
            <person name="Marra M.A."/>
            <person name="Jones S.J.M."/>
            <person name="Holt R."/>
            <person name="Brinkman F.S.L."/>
            <person name="Miyauchi K."/>
            <person name="Fukuda M."/>
            <person name="Davies J.E."/>
            <person name="Mohn W.W."/>
            <person name="Eltis L.D."/>
        </authorList>
    </citation>
    <scope>NUCLEOTIDE SEQUENCE [LARGE SCALE GENOMIC DNA]</scope>
    <source>
        <strain evidence="4">RHA1</strain>
    </source>
</reference>
<sequence length="258" mass="27198">MSTIDRHSERSPERMGGTFSRIGPSDPEVASNAPREGAAQALCSGCPFRRRMIVKGPEMRLSKARGFAAGLLTAAAAVVLAASPAQAQPGALAPVPSLDVPRYLGTWYQLAAVPQPFNLDCARDTRATYGLVDSSNVSVANSCTTWAGGTNGINGNARVNDPVTNAQLHVSFPDVPFQSSPDGPTNYVVTYIADDYSWALVGDPARASGFVLSRNPAVDDAGWTQIRQVVESRGYNSCLLLTSPTTGGREGIQPLCTV</sequence>
<name>Q0SDM7_RHOJR</name>
<dbReference type="Proteomes" id="UP000008710">
    <property type="component" value="Chromosome"/>
</dbReference>
<dbReference type="InterPro" id="IPR000566">
    <property type="entry name" value="Lipocln_cytosolic_FA-bd_dom"/>
</dbReference>
<dbReference type="Pfam" id="PF08212">
    <property type="entry name" value="Lipocalin_2"/>
    <property type="match status" value="1"/>
</dbReference>
<dbReference type="InterPro" id="IPR012674">
    <property type="entry name" value="Calycin"/>
</dbReference>
<feature type="compositionally biased region" description="Basic and acidic residues" evidence="1">
    <location>
        <begin position="1"/>
        <end position="13"/>
    </location>
</feature>
<dbReference type="PANTHER" id="PTHR10612">
    <property type="entry name" value="APOLIPOPROTEIN D"/>
    <property type="match status" value="1"/>
</dbReference>
<evidence type="ECO:0000313" key="4">
    <source>
        <dbReference type="Proteomes" id="UP000008710"/>
    </source>
</evidence>
<dbReference type="InterPro" id="IPR047202">
    <property type="entry name" value="Lipocalin_Blc-like_dom"/>
</dbReference>
<dbReference type="CDD" id="cd19438">
    <property type="entry name" value="lipocalin_Blc-like"/>
    <property type="match status" value="1"/>
</dbReference>
<protein>
    <submittedName>
        <fullName evidence="3">Probable bacterial lipocalin protein</fullName>
    </submittedName>
</protein>
<dbReference type="KEGG" id="rha:RHA1_ro02554"/>
<dbReference type="PANTHER" id="PTHR10612:SF34">
    <property type="entry name" value="APOLIPOPROTEIN D"/>
    <property type="match status" value="1"/>
</dbReference>
<dbReference type="SUPFAM" id="SSF50814">
    <property type="entry name" value="Lipocalins"/>
    <property type="match status" value="1"/>
</dbReference>
<dbReference type="eggNOG" id="COG3040">
    <property type="taxonomic scope" value="Bacteria"/>
</dbReference>
<proteinExistence type="predicted"/>
<dbReference type="AlphaFoldDB" id="Q0SDM7"/>
<dbReference type="Gene3D" id="2.40.128.20">
    <property type="match status" value="1"/>
</dbReference>